<keyword evidence="7 12" id="KW-0812">Transmembrane</keyword>
<dbReference type="PROSITE" id="PS51103">
    <property type="entry name" value="PTS_EIIC_TYPE_1"/>
    <property type="match status" value="1"/>
</dbReference>
<evidence type="ECO:0000256" key="6">
    <source>
        <dbReference type="ARBA" id="ARBA00022683"/>
    </source>
</evidence>
<dbReference type="Proteomes" id="UP000199480">
    <property type="component" value="Chromosome I"/>
</dbReference>
<dbReference type="SUPFAM" id="SSF55604">
    <property type="entry name" value="Glucose permease domain IIB"/>
    <property type="match status" value="1"/>
</dbReference>
<keyword evidence="5" id="KW-0808">Transferase</keyword>
<feature type="transmembrane region" description="Helical" evidence="12">
    <location>
        <begin position="194"/>
        <end position="215"/>
    </location>
</feature>
<name>A0A1H1NXQ0_9ACTN</name>
<evidence type="ECO:0000256" key="8">
    <source>
        <dbReference type="ARBA" id="ARBA00022777"/>
    </source>
</evidence>
<dbReference type="RefSeq" id="WP_090863919.1">
    <property type="nucleotide sequence ID" value="NZ_JAQYHA010000033.1"/>
</dbReference>
<evidence type="ECO:0000259" key="13">
    <source>
        <dbReference type="PROSITE" id="PS51098"/>
    </source>
</evidence>
<evidence type="ECO:0000256" key="10">
    <source>
        <dbReference type="ARBA" id="ARBA00023136"/>
    </source>
</evidence>
<gene>
    <name evidence="15" type="ORF">SAMN04489857_2004</name>
</gene>
<keyword evidence="4" id="KW-0762">Sugar transport</keyword>
<evidence type="ECO:0000256" key="1">
    <source>
        <dbReference type="ARBA" id="ARBA00004651"/>
    </source>
</evidence>
<evidence type="ECO:0000313" key="16">
    <source>
        <dbReference type="Proteomes" id="UP000199480"/>
    </source>
</evidence>
<dbReference type="GO" id="GO:0016301">
    <property type="term" value="F:kinase activity"/>
    <property type="evidence" value="ECO:0007669"/>
    <property type="project" value="UniProtKB-KW"/>
</dbReference>
<feature type="transmembrane region" description="Helical" evidence="12">
    <location>
        <begin position="227"/>
        <end position="252"/>
    </location>
</feature>
<protein>
    <submittedName>
        <fullName evidence="15">PTS system IIB component, Glc family /PTS system IIC component, Glc family</fullName>
    </submittedName>
</protein>
<dbReference type="PANTHER" id="PTHR30009">
    <property type="entry name" value="CYTOCHROME C-TYPE SYNTHESIS PROTEIN AND PTS TRANSMEMBRANE COMPONENT"/>
    <property type="match status" value="1"/>
</dbReference>
<feature type="transmembrane region" description="Helical" evidence="12">
    <location>
        <begin position="167"/>
        <end position="188"/>
    </location>
</feature>
<feature type="domain" description="PTS EIIC type-1" evidence="14">
    <location>
        <begin position="3"/>
        <end position="413"/>
    </location>
</feature>
<evidence type="ECO:0000313" key="15">
    <source>
        <dbReference type="EMBL" id="SDS03139.1"/>
    </source>
</evidence>
<evidence type="ECO:0000256" key="7">
    <source>
        <dbReference type="ARBA" id="ARBA00022692"/>
    </source>
</evidence>
<dbReference type="PROSITE" id="PS51098">
    <property type="entry name" value="PTS_EIIB_TYPE_1"/>
    <property type="match status" value="1"/>
</dbReference>
<feature type="transmembrane region" description="Helical" evidence="12">
    <location>
        <begin position="353"/>
        <end position="372"/>
    </location>
</feature>
<evidence type="ECO:0000256" key="5">
    <source>
        <dbReference type="ARBA" id="ARBA00022679"/>
    </source>
</evidence>
<organism evidence="15 16">
    <name type="scientific">Parafannyhessea umbonata</name>
    <dbReference type="NCBI Taxonomy" id="604330"/>
    <lineage>
        <taxon>Bacteria</taxon>
        <taxon>Bacillati</taxon>
        <taxon>Actinomycetota</taxon>
        <taxon>Coriobacteriia</taxon>
        <taxon>Coriobacteriales</taxon>
        <taxon>Atopobiaceae</taxon>
        <taxon>Parafannyhessea</taxon>
    </lineage>
</organism>
<evidence type="ECO:0000256" key="4">
    <source>
        <dbReference type="ARBA" id="ARBA00022597"/>
    </source>
</evidence>
<evidence type="ECO:0000259" key="14">
    <source>
        <dbReference type="PROSITE" id="PS51103"/>
    </source>
</evidence>
<keyword evidence="9 12" id="KW-1133">Transmembrane helix</keyword>
<dbReference type="InterPro" id="IPR001996">
    <property type="entry name" value="PTS_IIB_1"/>
</dbReference>
<reference evidence="16" key="1">
    <citation type="submission" date="2016-10" db="EMBL/GenBank/DDBJ databases">
        <authorList>
            <person name="Varghese N."/>
            <person name="Submissions S."/>
        </authorList>
    </citation>
    <scope>NUCLEOTIDE SEQUENCE [LARGE SCALE GENOMIC DNA]</scope>
    <source>
        <strain evidence="16">DSM 22620</strain>
    </source>
</reference>
<proteinExistence type="predicted"/>
<feature type="transmembrane region" description="Helical" evidence="12">
    <location>
        <begin position="378"/>
        <end position="401"/>
    </location>
</feature>
<keyword evidence="2" id="KW-0813">Transport</keyword>
<dbReference type="InterPro" id="IPR018113">
    <property type="entry name" value="PTrfase_EIIB_Cys"/>
</dbReference>
<feature type="transmembrane region" description="Helical" evidence="12">
    <location>
        <begin position="272"/>
        <end position="292"/>
    </location>
</feature>
<sequence length="523" mass="56419">MSIDAQGALKRFSGAVIRPVLFLAVAGILLALSVILKMAVMPAPVVMLGTMLYTCVNSGVVGNLGLLFCIGLTCGFANKKKGDAAVIAAATFLVFLYANNTWLTANNMLIHADSLYGTGQGMVLGVQVVDTGVFMGIILGCLNGWIFNKLCDVKFPQVVSAYDGTKFVFFVTIMVAGVLGVAMCYIWPVVNSWISALQGFMRAAGYGGVFVYAFLNKLLIPTGMHHLLWMPFMYSSVGGTLNVGGQTVAGSYNIFMAELGDVAHISAMDESIRFSMLGFGKWFGTIGSVLAFISVAKPEHRAQVRSMLIPAALVAILAGVTEPFDFMYLWASPILYVVNSALDGIFQCILYAFGWRALLTGLIETIPGLIALPARLSHWYVVIPVGIVATFVWFVVFRFLILKLNLDTPGRELLEGESEDESEAGAVRIAAAESKATGTDAVADDAIESVIEGLGGPENIKKVMNCFTRLRVDVYDMSKIDDEKINKLKNTGIIKGKSNVQIAVGMRVEEICEEVNKVLGRED</sequence>
<dbReference type="GO" id="GO:0005886">
    <property type="term" value="C:plasma membrane"/>
    <property type="evidence" value="ECO:0007669"/>
    <property type="project" value="UniProtKB-SubCell"/>
</dbReference>
<dbReference type="EMBL" id="LT629759">
    <property type="protein sequence ID" value="SDS03139.1"/>
    <property type="molecule type" value="Genomic_DNA"/>
</dbReference>
<dbReference type="GO" id="GO:0009401">
    <property type="term" value="P:phosphoenolpyruvate-dependent sugar phosphotransferase system"/>
    <property type="evidence" value="ECO:0007669"/>
    <property type="project" value="UniProtKB-KW"/>
</dbReference>
<feature type="transmembrane region" description="Helical" evidence="12">
    <location>
        <begin position="20"/>
        <end position="40"/>
    </location>
</feature>
<dbReference type="GO" id="GO:0090563">
    <property type="term" value="F:protein-phosphocysteine-sugar phosphotransferase activity"/>
    <property type="evidence" value="ECO:0007669"/>
    <property type="project" value="TreeGrafter"/>
</dbReference>
<feature type="domain" description="PTS EIIB type-1" evidence="13">
    <location>
        <begin position="444"/>
        <end position="523"/>
    </location>
</feature>
<dbReference type="InterPro" id="IPR050429">
    <property type="entry name" value="PTS_Glucose_EIICBA"/>
</dbReference>
<feature type="transmembrane region" description="Helical" evidence="12">
    <location>
        <begin position="60"/>
        <end position="77"/>
    </location>
</feature>
<evidence type="ECO:0000256" key="12">
    <source>
        <dbReference type="SAM" id="Phobius"/>
    </source>
</evidence>
<evidence type="ECO:0000256" key="9">
    <source>
        <dbReference type="ARBA" id="ARBA00022989"/>
    </source>
</evidence>
<evidence type="ECO:0000256" key="3">
    <source>
        <dbReference type="ARBA" id="ARBA00022475"/>
    </source>
</evidence>
<dbReference type="GO" id="GO:0008982">
    <property type="term" value="F:protein-N(PI)-phosphohistidine-sugar phosphotransferase activity"/>
    <property type="evidence" value="ECO:0007669"/>
    <property type="project" value="InterPro"/>
</dbReference>
<dbReference type="OrthoDB" id="9797715at2"/>
<dbReference type="PANTHER" id="PTHR30009:SF24">
    <property type="entry name" value="PTS SYSTEM, IIBC COMPONENT"/>
    <property type="match status" value="1"/>
</dbReference>
<dbReference type="InterPro" id="IPR003352">
    <property type="entry name" value="PTS_EIIC"/>
</dbReference>
<comment type="subcellular location">
    <subcellularLocation>
        <location evidence="1">Cell membrane</location>
        <topology evidence="1">Multi-pass membrane protein</topology>
    </subcellularLocation>
</comment>
<evidence type="ECO:0000256" key="2">
    <source>
        <dbReference type="ARBA" id="ARBA00022448"/>
    </source>
</evidence>
<dbReference type="PROSITE" id="PS01035">
    <property type="entry name" value="PTS_EIIB_TYPE_1_CYS"/>
    <property type="match status" value="1"/>
</dbReference>
<keyword evidence="8" id="KW-0418">Kinase</keyword>
<feature type="transmembrane region" description="Helical" evidence="12">
    <location>
        <begin position="304"/>
        <end position="321"/>
    </location>
</feature>
<keyword evidence="3" id="KW-1003">Cell membrane</keyword>
<feature type="transmembrane region" description="Helical" evidence="12">
    <location>
        <begin position="123"/>
        <end position="146"/>
    </location>
</feature>
<keyword evidence="6" id="KW-0598">Phosphotransferase system</keyword>
<dbReference type="InterPro" id="IPR013013">
    <property type="entry name" value="PTS_EIIC_1"/>
</dbReference>
<keyword evidence="10 12" id="KW-0472">Membrane</keyword>
<dbReference type="Pfam" id="PF02378">
    <property type="entry name" value="PTS_EIIC"/>
    <property type="match status" value="1"/>
</dbReference>
<dbReference type="GeneID" id="78501331"/>
<dbReference type="InterPro" id="IPR036878">
    <property type="entry name" value="Glu_permease_IIB"/>
</dbReference>
<dbReference type="NCBIfam" id="TIGR00826">
    <property type="entry name" value="EIIB_glc"/>
    <property type="match status" value="1"/>
</dbReference>
<dbReference type="Gene3D" id="3.30.1360.60">
    <property type="entry name" value="Glucose permease domain IIB"/>
    <property type="match status" value="1"/>
</dbReference>
<dbReference type="CDD" id="cd00212">
    <property type="entry name" value="PTS_IIB_glc"/>
    <property type="match status" value="1"/>
</dbReference>
<accession>A0A1H1NXQ0</accession>
<dbReference type="AlphaFoldDB" id="A0A1H1NXQ0"/>
<dbReference type="Pfam" id="PF00367">
    <property type="entry name" value="PTS_EIIB"/>
    <property type="match status" value="1"/>
</dbReference>
<feature type="active site" description="Phosphocysteine intermediate; for EIIB activity" evidence="11">
    <location>
        <position position="466"/>
    </location>
</feature>
<evidence type="ECO:0000256" key="11">
    <source>
        <dbReference type="PROSITE-ProRule" id="PRU00421"/>
    </source>
</evidence>
<feature type="transmembrane region" description="Helical" evidence="12">
    <location>
        <begin position="84"/>
        <end position="103"/>
    </location>
</feature>